<feature type="compositionally biased region" description="Basic residues" evidence="1">
    <location>
        <begin position="219"/>
        <end position="228"/>
    </location>
</feature>
<feature type="non-terminal residue" evidence="2">
    <location>
        <position position="1"/>
    </location>
</feature>
<name>A0A5J9UMJ8_9POAL</name>
<evidence type="ECO:0008006" key="4">
    <source>
        <dbReference type="Google" id="ProtNLM"/>
    </source>
</evidence>
<dbReference type="Gramene" id="TVU24400">
    <property type="protein sequence ID" value="TVU24400"/>
    <property type="gene ID" value="EJB05_26834"/>
</dbReference>
<accession>A0A5J9UMJ8</accession>
<gene>
    <name evidence="2" type="ORF">EJB05_26834</name>
</gene>
<organism evidence="2 3">
    <name type="scientific">Eragrostis curvula</name>
    <name type="common">weeping love grass</name>
    <dbReference type="NCBI Taxonomy" id="38414"/>
    <lineage>
        <taxon>Eukaryota</taxon>
        <taxon>Viridiplantae</taxon>
        <taxon>Streptophyta</taxon>
        <taxon>Embryophyta</taxon>
        <taxon>Tracheophyta</taxon>
        <taxon>Spermatophyta</taxon>
        <taxon>Magnoliopsida</taxon>
        <taxon>Liliopsida</taxon>
        <taxon>Poales</taxon>
        <taxon>Poaceae</taxon>
        <taxon>PACMAD clade</taxon>
        <taxon>Chloridoideae</taxon>
        <taxon>Eragrostideae</taxon>
        <taxon>Eragrostidinae</taxon>
        <taxon>Eragrostis</taxon>
    </lineage>
</organism>
<dbReference type="PANTHER" id="PTHR33110:SF111">
    <property type="entry name" value="DUF295 DOMAIN-CONTAINING PROTEIN"/>
    <property type="match status" value="1"/>
</dbReference>
<comment type="caution">
    <text evidence="2">The sequence shown here is derived from an EMBL/GenBank/DDBJ whole genome shotgun (WGS) entry which is preliminary data.</text>
</comment>
<reference evidence="2 3" key="1">
    <citation type="journal article" date="2019" name="Sci. Rep.">
        <title>A high-quality genome of Eragrostis curvula grass provides insights into Poaceae evolution and supports new strategies to enhance forage quality.</title>
        <authorList>
            <person name="Carballo J."/>
            <person name="Santos B.A.C.M."/>
            <person name="Zappacosta D."/>
            <person name="Garbus I."/>
            <person name="Selva J.P."/>
            <person name="Gallo C.A."/>
            <person name="Diaz A."/>
            <person name="Albertini E."/>
            <person name="Caccamo M."/>
            <person name="Echenique V."/>
        </authorList>
    </citation>
    <scope>NUCLEOTIDE SEQUENCE [LARGE SCALE GENOMIC DNA]</scope>
    <source>
        <strain evidence="3">cv. Victoria</strain>
        <tissue evidence="2">Leaf</tissue>
    </source>
</reference>
<keyword evidence="3" id="KW-1185">Reference proteome</keyword>
<proteinExistence type="predicted"/>
<dbReference type="InterPro" id="IPR036047">
    <property type="entry name" value="F-box-like_dom_sf"/>
</dbReference>
<dbReference type="AlphaFoldDB" id="A0A5J9UMJ8"/>
<dbReference type="PANTHER" id="PTHR33110">
    <property type="entry name" value="F-BOX/KELCH-REPEAT PROTEIN-RELATED"/>
    <property type="match status" value="1"/>
</dbReference>
<dbReference type="Proteomes" id="UP000324897">
    <property type="component" value="Chromosome 2"/>
</dbReference>
<dbReference type="SUPFAM" id="SSF81383">
    <property type="entry name" value="F-box domain"/>
    <property type="match status" value="1"/>
</dbReference>
<sequence>MSETAPQSWLDIPLEVADLIICRLPAHVDRVRFAAVCSQWRVAAREAALPPPLPLLTFRDGTVYSLPGSEPFHLPACEGYTSACGSWLVFSHEDGCFLKDPFSNTTVTLPSLYVGDELGSSWMENQNVKKLASFKEQSEQELGGLAVRRFEWLFAVRWARDDDDGTAPRPPSRSWTAPRRATAIHGARSWTAPRRASGDRQQLAAVSHREEGSWSWTALRRRPRTASR</sequence>
<dbReference type="OrthoDB" id="1863935at2759"/>
<evidence type="ECO:0000313" key="3">
    <source>
        <dbReference type="Proteomes" id="UP000324897"/>
    </source>
</evidence>
<evidence type="ECO:0000256" key="1">
    <source>
        <dbReference type="SAM" id="MobiDB-lite"/>
    </source>
</evidence>
<evidence type="ECO:0000313" key="2">
    <source>
        <dbReference type="EMBL" id="TVU24400.1"/>
    </source>
</evidence>
<feature type="region of interest" description="Disordered" evidence="1">
    <location>
        <begin position="186"/>
        <end position="228"/>
    </location>
</feature>
<dbReference type="EMBL" id="RWGY01000013">
    <property type="protein sequence ID" value="TVU24400.1"/>
    <property type="molecule type" value="Genomic_DNA"/>
</dbReference>
<protein>
    <recommendedName>
        <fullName evidence="4">F-box domain-containing protein</fullName>
    </recommendedName>
</protein>